<dbReference type="Gene3D" id="1.10.260.40">
    <property type="entry name" value="lambda repressor-like DNA-binding domains"/>
    <property type="match status" value="1"/>
</dbReference>
<sequence>MVARQRYPLRPVNCVRHGHTLVRTELRSVVTEGIHASVYPTEVVAVSVQYNPTWRYSGNQLKRWRMKANVSREELGAASNYAPDTIKAMEQGVRMPTGRVLDVADGMCGADGLLSAAKDYVKAEKFPPRAQDFMEYEQQAVSLWWYEVVLIPGLLQTETYARRLISSFVPPLDDETIEERVTGRLERTELLTRKPMTAFSFALYEPVLRGPHVDKDQLLHLLEMGRRNNVSIQVLPYGRAMSSALMGQMVLLETQDRERFAYADGSSVSQLTSDVEVVSSYTERLSVIRAESLGSEGSVRFIEQMVDEL</sequence>
<dbReference type="Pfam" id="PF13560">
    <property type="entry name" value="HTH_31"/>
    <property type="match status" value="1"/>
</dbReference>
<accession>A0A5P2C386</accession>
<dbReference type="InterPro" id="IPR010982">
    <property type="entry name" value="Lambda_DNA-bd_dom_sf"/>
</dbReference>
<dbReference type="InterPro" id="IPR001387">
    <property type="entry name" value="Cro/C1-type_HTH"/>
</dbReference>
<dbReference type="Pfam" id="PF19054">
    <property type="entry name" value="DUF5753"/>
    <property type="match status" value="1"/>
</dbReference>
<reference evidence="2 3" key="1">
    <citation type="submission" date="2018-05" db="EMBL/GenBank/DDBJ databases">
        <title>Streptomyces venezuelae.</title>
        <authorList>
            <person name="Kim W."/>
            <person name="Lee N."/>
            <person name="Cho B.-K."/>
        </authorList>
    </citation>
    <scope>NUCLEOTIDE SEQUENCE [LARGE SCALE GENOMIC DNA]</scope>
    <source>
        <strain evidence="2 3">ATCC 14584</strain>
    </source>
</reference>
<dbReference type="GO" id="GO:0003677">
    <property type="term" value="F:DNA binding"/>
    <property type="evidence" value="ECO:0007669"/>
    <property type="project" value="InterPro"/>
</dbReference>
<feature type="domain" description="HTH cro/C1-type" evidence="1">
    <location>
        <begin position="61"/>
        <end position="101"/>
    </location>
</feature>
<organism evidence="2 3">
    <name type="scientific">Streptomyces venezuelae</name>
    <dbReference type="NCBI Taxonomy" id="54571"/>
    <lineage>
        <taxon>Bacteria</taxon>
        <taxon>Bacillati</taxon>
        <taxon>Actinomycetota</taxon>
        <taxon>Actinomycetes</taxon>
        <taxon>Kitasatosporales</taxon>
        <taxon>Streptomycetaceae</taxon>
        <taxon>Streptomyces</taxon>
    </lineage>
</organism>
<dbReference type="OrthoDB" id="5177600at2"/>
<proteinExistence type="predicted"/>
<dbReference type="SMART" id="SM00530">
    <property type="entry name" value="HTH_XRE"/>
    <property type="match status" value="1"/>
</dbReference>
<dbReference type="EMBL" id="CP029192">
    <property type="protein sequence ID" value="QES35109.1"/>
    <property type="molecule type" value="Genomic_DNA"/>
</dbReference>
<gene>
    <name evidence="2" type="ORF">DEJ48_18350</name>
</gene>
<protein>
    <submittedName>
        <fullName evidence="2">Transcriptional regulator</fullName>
    </submittedName>
</protein>
<dbReference type="AlphaFoldDB" id="A0A5P2C386"/>
<dbReference type="CDD" id="cd00093">
    <property type="entry name" value="HTH_XRE"/>
    <property type="match status" value="1"/>
</dbReference>
<dbReference type="PROSITE" id="PS50943">
    <property type="entry name" value="HTH_CROC1"/>
    <property type="match status" value="1"/>
</dbReference>
<evidence type="ECO:0000259" key="1">
    <source>
        <dbReference type="PROSITE" id="PS50943"/>
    </source>
</evidence>
<name>A0A5P2C386_STRVZ</name>
<dbReference type="Proteomes" id="UP000322927">
    <property type="component" value="Chromosome"/>
</dbReference>
<dbReference type="SUPFAM" id="SSF47413">
    <property type="entry name" value="lambda repressor-like DNA-binding domains"/>
    <property type="match status" value="1"/>
</dbReference>
<evidence type="ECO:0000313" key="2">
    <source>
        <dbReference type="EMBL" id="QES35109.1"/>
    </source>
</evidence>
<dbReference type="InterPro" id="IPR043917">
    <property type="entry name" value="DUF5753"/>
</dbReference>
<evidence type="ECO:0000313" key="3">
    <source>
        <dbReference type="Proteomes" id="UP000322927"/>
    </source>
</evidence>